<name>A0ACC1C4G0_9ROSI</name>
<organism evidence="1 2">
    <name type="scientific">Pistacia atlantica</name>
    <dbReference type="NCBI Taxonomy" id="434234"/>
    <lineage>
        <taxon>Eukaryota</taxon>
        <taxon>Viridiplantae</taxon>
        <taxon>Streptophyta</taxon>
        <taxon>Embryophyta</taxon>
        <taxon>Tracheophyta</taxon>
        <taxon>Spermatophyta</taxon>
        <taxon>Magnoliopsida</taxon>
        <taxon>eudicotyledons</taxon>
        <taxon>Gunneridae</taxon>
        <taxon>Pentapetalae</taxon>
        <taxon>rosids</taxon>
        <taxon>malvids</taxon>
        <taxon>Sapindales</taxon>
        <taxon>Anacardiaceae</taxon>
        <taxon>Pistacia</taxon>
    </lineage>
</organism>
<keyword evidence="2" id="KW-1185">Reference proteome</keyword>
<protein>
    <submittedName>
        <fullName evidence="1">Uncharacterized protein</fullName>
    </submittedName>
</protein>
<evidence type="ECO:0000313" key="1">
    <source>
        <dbReference type="EMBL" id="KAJ0110604.1"/>
    </source>
</evidence>
<dbReference type="EMBL" id="CM047897">
    <property type="protein sequence ID" value="KAJ0110604.1"/>
    <property type="molecule type" value="Genomic_DNA"/>
</dbReference>
<reference evidence="2" key="1">
    <citation type="journal article" date="2023" name="G3 (Bethesda)">
        <title>Genome assembly and association tests identify interacting loci associated with vigor, precocity, and sex in interspecific pistachio rootstocks.</title>
        <authorList>
            <person name="Palmer W."/>
            <person name="Jacygrad E."/>
            <person name="Sagayaradj S."/>
            <person name="Cavanaugh K."/>
            <person name="Han R."/>
            <person name="Bertier L."/>
            <person name="Beede B."/>
            <person name="Kafkas S."/>
            <person name="Golino D."/>
            <person name="Preece J."/>
            <person name="Michelmore R."/>
        </authorList>
    </citation>
    <scope>NUCLEOTIDE SEQUENCE [LARGE SCALE GENOMIC DNA]</scope>
</reference>
<sequence length="54" mass="6105">MGVDCKPIEPGGSCFQPNHLHITCFFRHESLLQVSWQEFLGLSLVSIIIFDNPC</sequence>
<gene>
    <name evidence="1" type="ORF">Patl1_00804</name>
</gene>
<evidence type="ECO:0000313" key="2">
    <source>
        <dbReference type="Proteomes" id="UP001164250"/>
    </source>
</evidence>
<accession>A0ACC1C4G0</accession>
<dbReference type="Proteomes" id="UP001164250">
    <property type="component" value="Chromosome 1"/>
</dbReference>
<comment type="caution">
    <text evidence="1">The sequence shown here is derived from an EMBL/GenBank/DDBJ whole genome shotgun (WGS) entry which is preliminary data.</text>
</comment>
<proteinExistence type="predicted"/>